<dbReference type="EMBL" id="JACCCV010000001">
    <property type="protein sequence ID" value="NYF51743.1"/>
    <property type="molecule type" value="Genomic_DNA"/>
</dbReference>
<dbReference type="CDD" id="cd13836">
    <property type="entry name" value="IHF_B"/>
    <property type="match status" value="1"/>
</dbReference>
<keyword evidence="2" id="KW-0238">DNA-binding</keyword>
<dbReference type="Gene3D" id="4.10.520.10">
    <property type="entry name" value="IHF-like DNA-binding proteins"/>
    <property type="match status" value="1"/>
</dbReference>
<dbReference type="PANTHER" id="PTHR33175:SF5">
    <property type="entry name" value="INTEGRATION HOST FACTOR SUBUNIT BETA"/>
    <property type="match status" value="1"/>
</dbReference>
<reference evidence="5 6" key="1">
    <citation type="submission" date="2020-07" db="EMBL/GenBank/DDBJ databases">
        <title>Genomic Encyclopedia of Type Strains, Phase IV (KMG-V): Genome sequencing to study the core and pangenomes of soil and plant-associated prokaryotes.</title>
        <authorList>
            <person name="Whitman W."/>
        </authorList>
    </citation>
    <scope>NUCLEOTIDE SEQUENCE [LARGE SCALE GENOMIC DNA]</scope>
    <source>
        <strain evidence="5 6">M8UP30</strain>
    </source>
</reference>
<evidence type="ECO:0000256" key="4">
    <source>
        <dbReference type="SAM" id="MobiDB-lite"/>
    </source>
</evidence>
<evidence type="ECO:0000256" key="2">
    <source>
        <dbReference type="ARBA" id="ARBA00023125"/>
    </source>
</evidence>
<feature type="compositionally biased region" description="Basic and acidic residues" evidence="4">
    <location>
        <begin position="104"/>
        <end position="119"/>
    </location>
</feature>
<dbReference type="InterPro" id="IPR020816">
    <property type="entry name" value="Histone-like_DNA-bd_CS"/>
</dbReference>
<dbReference type="SMART" id="SM00411">
    <property type="entry name" value="BHL"/>
    <property type="match status" value="1"/>
</dbReference>
<sequence>MTKADLVDKVTALGDLTRRDGEVIVDTLFDAVIGALKTGDKIEIRGFGSFRTRQRNARTGRNPKTGAKVDVPAKRVPFFKPSKELRDSVNPNGAAKSRPTASKKAVDKEHIDPHHPPAM</sequence>
<dbReference type="GO" id="GO:0005829">
    <property type="term" value="C:cytosol"/>
    <property type="evidence" value="ECO:0007669"/>
    <property type="project" value="TreeGrafter"/>
</dbReference>
<comment type="caution">
    <text evidence="5">The sequence shown here is derived from an EMBL/GenBank/DDBJ whole genome shotgun (WGS) entry which is preliminary data.</text>
</comment>
<dbReference type="PROSITE" id="PS00045">
    <property type="entry name" value="HISTONE_LIKE"/>
    <property type="match status" value="1"/>
</dbReference>
<dbReference type="Proteomes" id="UP000534186">
    <property type="component" value="Unassembled WGS sequence"/>
</dbReference>
<name>A0A7Y9NMZ6_9BACT</name>
<dbReference type="GO" id="GO:0003677">
    <property type="term" value="F:DNA binding"/>
    <property type="evidence" value="ECO:0007669"/>
    <property type="project" value="UniProtKB-KW"/>
</dbReference>
<accession>A0A7Y9NMZ6</accession>
<gene>
    <name evidence="5" type="ORF">HDF12_002108</name>
</gene>
<dbReference type="PANTHER" id="PTHR33175">
    <property type="entry name" value="DNA-BINDING PROTEIN HU"/>
    <property type="match status" value="1"/>
</dbReference>
<dbReference type="PRINTS" id="PR01727">
    <property type="entry name" value="DNABINDINGHU"/>
</dbReference>
<evidence type="ECO:0000256" key="1">
    <source>
        <dbReference type="ARBA" id="ARBA00010529"/>
    </source>
</evidence>
<dbReference type="Pfam" id="PF00216">
    <property type="entry name" value="Bac_DNA_binding"/>
    <property type="match status" value="1"/>
</dbReference>
<comment type="similarity">
    <text evidence="1 3">Belongs to the bacterial histone-like protein family.</text>
</comment>
<evidence type="ECO:0000313" key="6">
    <source>
        <dbReference type="Proteomes" id="UP000534186"/>
    </source>
</evidence>
<dbReference type="GO" id="GO:0030527">
    <property type="term" value="F:structural constituent of chromatin"/>
    <property type="evidence" value="ECO:0007669"/>
    <property type="project" value="InterPro"/>
</dbReference>
<dbReference type="SUPFAM" id="SSF47729">
    <property type="entry name" value="IHF-like DNA-binding proteins"/>
    <property type="match status" value="1"/>
</dbReference>
<organism evidence="5 6">
    <name type="scientific">Tunturiibacter lichenicola</name>
    <dbReference type="NCBI Taxonomy" id="2051959"/>
    <lineage>
        <taxon>Bacteria</taxon>
        <taxon>Pseudomonadati</taxon>
        <taxon>Acidobacteriota</taxon>
        <taxon>Terriglobia</taxon>
        <taxon>Terriglobales</taxon>
        <taxon>Acidobacteriaceae</taxon>
        <taxon>Tunturiibacter</taxon>
    </lineage>
</organism>
<feature type="region of interest" description="Disordered" evidence="4">
    <location>
        <begin position="53"/>
        <end position="72"/>
    </location>
</feature>
<dbReference type="AlphaFoldDB" id="A0A7Y9NMZ6"/>
<proteinExistence type="inferred from homology"/>
<evidence type="ECO:0000313" key="5">
    <source>
        <dbReference type="EMBL" id="NYF51743.1"/>
    </source>
</evidence>
<dbReference type="InterPro" id="IPR000119">
    <property type="entry name" value="Hist_DNA-bd"/>
</dbReference>
<dbReference type="InterPro" id="IPR010992">
    <property type="entry name" value="IHF-like_DNA-bd_dom_sf"/>
</dbReference>
<protein>
    <submittedName>
        <fullName evidence="5">Integration host factor subunit beta</fullName>
    </submittedName>
</protein>
<feature type="region of interest" description="Disordered" evidence="4">
    <location>
        <begin position="77"/>
        <end position="119"/>
    </location>
</feature>
<evidence type="ECO:0000256" key="3">
    <source>
        <dbReference type="RuleBase" id="RU003939"/>
    </source>
</evidence>